<evidence type="ECO:0000313" key="2">
    <source>
        <dbReference type="EMBL" id="CAD6199210.1"/>
    </source>
</evidence>
<dbReference type="AlphaFoldDB" id="A0A8S1HV79"/>
<protein>
    <submittedName>
        <fullName evidence="2">Uncharacterized protein</fullName>
    </submittedName>
</protein>
<comment type="caution">
    <text evidence="2">The sequence shown here is derived from an EMBL/GenBank/DDBJ whole genome shotgun (WGS) entry which is preliminary data.</text>
</comment>
<evidence type="ECO:0000313" key="3">
    <source>
        <dbReference type="Proteomes" id="UP000835052"/>
    </source>
</evidence>
<keyword evidence="1" id="KW-0812">Transmembrane</keyword>
<feature type="transmembrane region" description="Helical" evidence="1">
    <location>
        <begin position="16"/>
        <end position="40"/>
    </location>
</feature>
<feature type="transmembrane region" description="Helical" evidence="1">
    <location>
        <begin position="52"/>
        <end position="78"/>
    </location>
</feature>
<accession>A0A8S1HV79</accession>
<name>A0A8S1HV79_9PELO</name>
<proteinExistence type="predicted"/>
<gene>
    <name evidence="2" type="ORF">CAUJ_LOCUS15114</name>
</gene>
<dbReference type="SUPFAM" id="SSF81321">
    <property type="entry name" value="Family A G protein-coupled receptor-like"/>
    <property type="match status" value="1"/>
</dbReference>
<keyword evidence="3" id="KW-1185">Reference proteome</keyword>
<dbReference type="EMBL" id="CAJGYM010000161">
    <property type="protein sequence ID" value="CAD6199210.1"/>
    <property type="molecule type" value="Genomic_DNA"/>
</dbReference>
<feature type="transmembrane region" description="Helical" evidence="1">
    <location>
        <begin position="90"/>
        <end position="113"/>
    </location>
</feature>
<dbReference type="InterPro" id="IPR005047">
    <property type="entry name" value="7TM_GPCR_serpentine_rcpt_Srxa"/>
</dbReference>
<evidence type="ECO:0000256" key="1">
    <source>
        <dbReference type="SAM" id="Phobius"/>
    </source>
</evidence>
<organism evidence="2 3">
    <name type="scientific">Caenorhabditis auriculariae</name>
    <dbReference type="NCBI Taxonomy" id="2777116"/>
    <lineage>
        <taxon>Eukaryota</taxon>
        <taxon>Metazoa</taxon>
        <taxon>Ecdysozoa</taxon>
        <taxon>Nematoda</taxon>
        <taxon>Chromadorea</taxon>
        <taxon>Rhabditida</taxon>
        <taxon>Rhabditina</taxon>
        <taxon>Rhabditomorpha</taxon>
        <taxon>Rhabditoidea</taxon>
        <taxon>Rhabditidae</taxon>
        <taxon>Peloderinae</taxon>
        <taxon>Caenorhabditis</taxon>
    </lineage>
</organism>
<dbReference type="Pfam" id="PF03383">
    <property type="entry name" value="Serpentine_r_xa"/>
    <property type="match status" value="1"/>
</dbReference>
<keyword evidence="1" id="KW-1133">Transmembrane helix</keyword>
<dbReference type="PANTHER" id="PTHR23018">
    <property type="entry name" value="SERPENTINE RECEPTOR, CLASS XA-RELATED"/>
    <property type="match status" value="1"/>
</dbReference>
<dbReference type="Gene3D" id="1.20.1070.10">
    <property type="entry name" value="Rhodopsin 7-helix transmembrane proteins"/>
    <property type="match status" value="1"/>
</dbReference>
<sequence>MEGPQKVPPIPAVDRYFIGSILLLIHVFSVSFNVCLLVAVRRFSRRHTFPTVYIYLMIVSDLLGNFFGGFQFCLPYFLSDERTQVYVRYFGPYIYIFNGYSILPSLFFMIPLMTLNRVVLTLKPEMFAWFSSRKLWIYNAFLGVSRLVAGRPGGKKRSENVISVVEEPDIGLGENQLFGPDRPFSIKALLRPASLGIN</sequence>
<reference evidence="2" key="1">
    <citation type="submission" date="2020-10" db="EMBL/GenBank/DDBJ databases">
        <authorList>
            <person name="Kikuchi T."/>
        </authorList>
    </citation>
    <scope>NUCLEOTIDE SEQUENCE</scope>
    <source>
        <strain evidence="2">NKZ352</strain>
    </source>
</reference>
<keyword evidence="1" id="KW-0472">Membrane</keyword>
<dbReference type="Proteomes" id="UP000835052">
    <property type="component" value="Unassembled WGS sequence"/>
</dbReference>